<feature type="compositionally biased region" description="Basic and acidic residues" evidence="1">
    <location>
        <begin position="93"/>
        <end position="105"/>
    </location>
</feature>
<reference evidence="4" key="1">
    <citation type="journal article" date="2015" name="J. Biotechnol.">
        <title>Complete genome sequence of Streptomyces ambofaciens ATCC 23877, the spiramycin producer.</title>
        <authorList>
            <person name="Thibessard A."/>
            <person name="Haas D."/>
            <person name="Gerbaud C."/>
            <person name="Aigle B."/>
            <person name="Lautru S."/>
            <person name="Pernodet J.L."/>
            <person name="Leblond P."/>
        </authorList>
    </citation>
    <scope>NUCLEOTIDE SEQUENCE [LARGE SCALE GENOMIC DNA]</scope>
    <source>
        <strain evidence="4">ATCC 23877 / 3486 / DSM 40053 / JCM 4204 / NBRC 12836 / NRRL B-2516</strain>
    </source>
</reference>
<dbReference type="AlphaFoldDB" id="A0A0K2B1G5"/>
<accession>A0A0K2B1G5</accession>
<proteinExistence type="predicted"/>
<evidence type="ECO:0000256" key="1">
    <source>
        <dbReference type="SAM" id="MobiDB-lite"/>
    </source>
</evidence>
<keyword evidence="2" id="KW-0472">Membrane</keyword>
<dbReference type="STRING" id="1889.SAM40697_5464"/>
<name>A0A0K2B1G5_STRA7</name>
<protein>
    <submittedName>
        <fullName evidence="3">Putative membrane protein</fullName>
    </submittedName>
</protein>
<organism evidence="3 4">
    <name type="scientific">Streptomyces ambofaciens (strain ATCC 23877 / 3486 / DSM 40053 / JCM 4204 / NBRC 12836 / NRRL B-2516)</name>
    <dbReference type="NCBI Taxonomy" id="278992"/>
    <lineage>
        <taxon>Bacteria</taxon>
        <taxon>Bacillati</taxon>
        <taxon>Actinomycetota</taxon>
        <taxon>Actinomycetes</taxon>
        <taxon>Kitasatosporales</taxon>
        <taxon>Streptomycetaceae</taxon>
        <taxon>Streptomyces</taxon>
    </lineage>
</organism>
<dbReference type="KEGG" id="samb:SAM23877_5988"/>
<dbReference type="Proteomes" id="UP000061018">
    <property type="component" value="Chromosome"/>
</dbReference>
<feature type="transmembrane region" description="Helical" evidence="2">
    <location>
        <begin position="34"/>
        <end position="55"/>
    </location>
</feature>
<feature type="compositionally biased region" description="Polar residues" evidence="1">
    <location>
        <begin position="65"/>
        <end position="74"/>
    </location>
</feature>
<keyword evidence="2" id="KW-1133">Transmembrane helix</keyword>
<feature type="transmembrane region" description="Helical" evidence="2">
    <location>
        <begin position="7"/>
        <end position="28"/>
    </location>
</feature>
<evidence type="ECO:0000256" key="2">
    <source>
        <dbReference type="SAM" id="Phobius"/>
    </source>
</evidence>
<dbReference type="RefSeq" id="WP_053139268.1">
    <property type="nucleotide sequence ID" value="NZ_CP012382.1"/>
</dbReference>
<feature type="region of interest" description="Disordered" evidence="1">
    <location>
        <begin position="65"/>
        <end position="113"/>
    </location>
</feature>
<dbReference type="EMBL" id="CP012382">
    <property type="protein sequence ID" value="AKZ59033.1"/>
    <property type="molecule type" value="Genomic_DNA"/>
</dbReference>
<keyword evidence="2" id="KW-0812">Transmembrane</keyword>
<evidence type="ECO:0000313" key="4">
    <source>
        <dbReference type="Proteomes" id="UP000061018"/>
    </source>
</evidence>
<evidence type="ECO:0000313" key="3">
    <source>
        <dbReference type="EMBL" id="AKZ59033.1"/>
    </source>
</evidence>
<sequence length="113" mass="11385">MITLRVAVLSGTGLLVAALGVWLAVVRWEDGDRIATSVSALAAVAAVGVSVWAALHASRQQATLVASRTGSATTRRGDANTGVKTGHAADGSQRAEDTGDARSTDGDANTGIQ</sequence>
<gene>
    <name evidence="3" type="ORF">SAM23877_5988</name>
</gene>